<dbReference type="AlphaFoldDB" id="A0A9P6V0Y4"/>
<gene>
    <name evidence="2" type="ORF">BGZ99_007077</name>
</gene>
<reference evidence="2" key="1">
    <citation type="journal article" date="2020" name="Fungal Divers.">
        <title>Resolving the Mortierellaceae phylogeny through synthesis of multi-gene phylogenetics and phylogenomics.</title>
        <authorList>
            <person name="Vandepol N."/>
            <person name="Liber J."/>
            <person name="Desiro A."/>
            <person name="Na H."/>
            <person name="Kennedy M."/>
            <person name="Barry K."/>
            <person name="Grigoriev I.V."/>
            <person name="Miller A.N."/>
            <person name="O'Donnell K."/>
            <person name="Stajich J.E."/>
            <person name="Bonito G."/>
        </authorList>
    </citation>
    <scope>NUCLEOTIDE SEQUENCE</scope>
    <source>
        <strain evidence="2">REB-010B</strain>
    </source>
</reference>
<dbReference type="EMBL" id="JAAAIP010000005">
    <property type="protein sequence ID" value="KAG0330216.1"/>
    <property type="molecule type" value="Genomic_DNA"/>
</dbReference>
<evidence type="ECO:0000256" key="1">
    <source>
        <dbReference type="SAM" id="MobiDB-lite"/>
    </source>
</evidence>
<name>A0A9P6V0Y4_9FUNG</name>
<evidence type="ECO:0000313" key="2">
    <source>
        <dbReference type="EMBL" id="KAG0330216.1"/>
    </source>
</evidence>
<comment type="caution">
    <text evidence="2">The sequence shown here is derived from an EMBL/GenBank/DDBJ whole genome shotgun (WGS) entry which is preliminary data.</text>
</comment>
<sequence>MFASHRPPGSPSSIGLERGFDLSTQVHEAFTALSPNHNTLLQDDVNVDGSISSSGDSTNITSHQYPTALFRTLDPQQSYSTDTRIALTQVLTSFQGAVMDQALEDSTFSLPDENNLQTTETRDGTSDILSGVPTVGAMRSRILPELESLSSRPSTLLEGFTVAQDDSRALSVNDFVTIPRGPLPRRRYATRDYSSGSISSDDWLHHPDVEAFRNAQDALPTEPSTGQQRG</sequence>
<protein>
    <submittedName>
        <fullName evidence="2">Uncharacterized protein</fullName>
    </submittedName>
</protein>
<evidence type="ECO:0000313" key="3">
    <source>
        <dbReference type="Proteomes" id="UP000738325"/>
    </source>
</evidence>
<dbReference type="OrthoDB" id="2446308at2759"/>
<feature type="region of interest" description="Disordered" evidence="1">
    <location>
        <begin position="209"/>
        <end position="230"/>
    </location>
</feature>
<keyword evidence="3" id="KW-1185">Reference proteome</keyword>
<organism evidence="2 3">
    <name type="scientific">Dissophora globulifera</name>
    <dbReference type="NCBI Taxonomy" id="979702"/>
    <lineage>
        <taxon>Eukaryota</taxon>
        <taxon>Fungi</taxon>
        <taxon>Fungi incertae sedis</taxon>
        <taxon>Mucoromycota</taxon>
        <taxon>Mortierellomycotina</taxon>
        <taxon>Mortierellomycetes</taxon>
        <taxon>Mortierellales</taxon>
        <taxon>Mortierellaceae</taxon>
        <taxon>Dissophora</taxon>
    </lineage>
</organism>
<proteinExistence type="predicted"/>
<dbReference type="Proteomes" id="UP000738325">
    <property type="component" value="Unassembled WGS sequence"/>
</dbReference>
<accession>A0A9P6V0Y4</accession>